<dbReference type="EMBL" id="CP027226">
    <property type="protein sequence ID" value="AVM42188.1"/>
    <property type="molecule type" value="Genomic_DNA"/>
</dbReference>
<evidence type="ECO:0000256" key="1">
    <source>
        <dbReference type="ARBA" id="ARBA00011046"/>
    </source>
</evidence>
<reference evidence="6" key="1">
    <citation type="submission" date="2018-02" db="EMBL/GenBank/DDBJ databases">
        <authorList>
            <person name="Holder M.E."/>
            <person name="Ajami N.J."/>
            <person name="Petrosino J.F."/>
        </authorList>
    </citation>
    <scope>NUCLEOTIDE SEQUENCE [LARGE SCALE GENOMIC DNA]</scope>
    <source>
        <strain evidence="6">CCUG 47711</strain>
    </source>
</reference>
<evidence type="ECO:0000313" key="6">
    <source>
        <dbReference type="Proteomes" id="UP000237947"/>
    </source>
</evidence>
<protein>
    <submittedName>
        <fullName evidence="5">CopY/TcrY family copper transport repressor</fullName>
    </submittedName>
</protein>
<dbReference type="GO" id="GO:0003677">
    <property type="term" value="F:DNA binding"/>
    <property type="evidence" value="ECO:0007669"/>
    <property type="project" value="UniProtKB-KW"/>
</dbReference>
<name>A0A2S0KMF2_9FIRM</name>
<comment type="similarity">
    <text evidence="1">Belongs to the BlaI transcriptional regulatory family.</text>
</comment>
<evidence type="ECO:0000256" key="3">
    <source>
        <dbReference type="ARBA" id="ARBA00023125"/>
    </source>
</evidence>
<dbReference type="NCBIfam" id="TIGR02698">
    <property type="entry name" value="CopY_TcrY"/>
    <property type="match status" value="1"/>
</dbReference>
<dbReference type="Proteomes" id="UP000237947">
    <property type="component" value="Chromosome"/>
</dbReference>
<sequence length="146" mass="16535">MDTNLNKIESNMSEAEWQVMRVIWAHEGLSSSQIIQNLSPDFDWKPATIKTLLNRLLNKSYLRVEAEGNKYLYFSNISEPTHLANELISIFNNACTKKYGDLLNNLLNNIELSKTDIAELIKTLEAKAISAPEEIICQCNPGQCNC</sequence>
<dbReference type="RefSeq" id="WP_106012173.1">
    <property type="nucleotide sequence ID" value="NZ_CP027226.1"/>
</dbReference>
<dbReference type="PIRSF" id="PIRSF019455">
    <property type="entry name" value="CopR_AtkY"/>
    <property type="match status" value="1"/>
</dbReference>
<proteinExistence type="inferred from homology"/>
<keyword evidence="4" id="KW-0804">Transcription</keyword>
<dbReference type="InterPro" id="IPR036388">
    <property type="entry name" value="WH-like_DNA-bd_sf"/>
</dbReference>
<evidence type="ECO:0000313" key="5">
    <source>
        <dbReference type="EMBL" id="AVM42188.1"/>
    </source>
</evidence>
<gene>
    <name evidence="5" type="ORF">C5Q98_02605</name>
</gene>
<evidence type="ECO:0000256" key="4">
    <source>
        <dbReference type="ARBA" id="ARBA00023163"/>
    </source>
</evidence>
<organism evidence="5 6">
    <name type="scientific">Fastidiosipila sanguinis</name>
    <dbReference type="NCBI Taxonomy" id="236753"/>
    <lineage>
        <taxon>Bacteria</taxon>
        <taxon>Bacillati</taxon>
        <taxon>Bacillota</taxon>
        <taxon>Clostridia</taxon>
        <taxon>Eubacteriales</taxon>
        <taxon>Oscillospiraceae</taxon>
        <taxon>Fastidiosipila</taxon>
    </lineage>
</organism>
<dbReference type="InterPro" id="IPR014071">
    <property type="entry name" value="Cu_transp_CopY/TcrY"/>
</dbReference>
<dbReference type="SUPFAM" id="SSF46785">
    <property type="entry name" value="Winged helix' DNA-binding domain"/>
    <property type="match status" value="1"/>
</dbReference>
<dbReference type="Pfam" id="PF03965">
    <property type="entry name" value="Penicillinase_R"/>
    <property type="match status" value="1"/>
</dbReference>
<dbReference type="Gene3D" id="1.10.10.10">
    <property type="entry name" value="Winged helix-like DNA-binding domain superfamily/Winged helix DNA-binding domain"/>
    <property type="match status" value="1"/>
</dbReference>
<dbReference type="GO" id="GO:0045892">
    <property type="term" value="P:negative regulation of DNA-templated transcription"/>
    <property type="evidence" value="ECO:0007669"/>
    <property type="project" value="InterPro"/>
</dbReference>
<dbReference type="AlphaFoldDB" id="A0A2S0KMF2"/>
<dbReference type="KEGG" id="fsa:C5Q98_02605"/>
<accession>A0A2S0KMF2</accession>
<evidence type="ECO:0000256" key="2">
    <source>
        <dbReference type="ARBA" id="ARBA00023015"/>
    </source>
</evidence>
<dbReference type="InterPro" id="IPR036390">
    <property type="entry name" value="WH_DNA-bd_sf"/>
</dbReference>
<keyword evidence="2" id="KW-0805">Transcription regulation</keyword>
<dbReference type="InterPro" id="IPR005650">
    <property type="entry name" value="BlaI_family"/>
</dbReference>
<keyword evidence="3" id="KW-0238">DNA-binding</keyword>
<keyword evidence="6" id="KW-1185">Reference proteome</keyword>
<dbReference type="OrthoDB" id="9795583at2"/>